<gene>
    <name evidence="6" type="ORF">GlitD10_1109</name>
</gene>
<feature type="binding site" evidence="4">
    <location>
        <position position="169"/>
    </location>
    <ligand>
        <name>substrate</name>
    </ligand>
</feature>
<keyword evidence="4" id="KW-0862">Zinc</keyword>
<reference evidence="6 7" key="1">
    <citation type="submission" date="2016-10" db="EMBL/GenBank/DDBJ databases">
        <title>Description of Gloeomargarita lithophora gen. nov., sp. nov., a thylakoid-bearing basal-branching cyanobacterium with intracellular carbonates, and proposal for Gloeomargaritales ord. nov.</title>
        <authorList>
            <person name="Moreira D."/>
            <person name="Tavera R."/>
            <person name="Benzerara K."/>
            <person name="Skouri-Panet F."/>
            <person name="Couradeau E."/>
            <person name="Gerard E."/>
            <person name="Loussert C."/>
            <person name="Novelo E."/>
            <person name="Zivanovic Y."/>
            <person name="Lopez-Garcia P."/>
        </authorList>
    </citation>
    <scope>NUCLEOTIDE SEQUENCE [LARGE SCALE GENOMIC DNA]</scope>
    <source>
        <strain evidence="6 7">D10</strain>
    </source>
</reference>
<evidence type="ECO:0000313" key="7">
    <source>
        <dbReference type="Proteomes" id="UP000180235"/>
    </source>
</evidence>
<evidence type="ECO:0000259" key="5">
    <source>
        <dbReference type="Pfam" id="PF08450"/>
    </source>
</evidence>
<feature type="domain" description="SMP-30/Gluconolactonase/LRE-like region" evidence="5">
    <location>
        <begin position="71"/>
        <end position="332"/>
    </location>
</feature>
<name>A0A1J0ABY2_9CYAN</name>
<dbReference type="PANTHER" id="PTHR47572:SF4">
    <property type="entry name" value="LACTONASE DRP35"/>
    <property type="match status" value="1"/>
</dbReference>
<dbReference type="InterPro" id="IPR005511">
    <property type="entry name" value="SMP-30"/>
</dbReference>
<feature type="binding site" evidence="4">
    <location>
        <position position="224"/>
    </location>
    <ligand>
        <name>a divalent metal cation</name>
        <dbReference type="ChEBI" id="CHEBI:60240"/>
    </ligand>
</feature>
<dbReference type="InterPro" id="IPR011042">
    <property type="entry name" value="6-blade_b-propeller_TolB-like"/>
</dbReference>
<feature type="binding site" evidence="4">
    <location>
        <position position="279"/>
    </location>
    <ligand>
        <name>a divalent metal cation</name>
        <dbReference type="ChEBI" id="CHEBI:60240"/>
    </ligand>
</feature>
<feature type="binding site" evidence="4">
    <location>
        <position position="71"/>
    </location>
    <ligand>
        <name>a divalent metal cation</name>
        <dbReference type="ChEBI" id="CHEBI:60240"/>
    </ligand>
</feature>
<dbReference type="InterPro" id="IPR051262">
    <property type="entry name" value="SMP-30/CGR1_Lactonase"/>
</dbReference>
<dbReference type="PRINTS" id="PR01790">
    <property type="entry name" value="SMP30FAMILY"/>
</dbReference>
<dbReference type="AlphaFoldDB" id="A0A1J0ABY2"/>
<comment type="similarity">
    <text evidence="1">Belongs to the SMP-30/CGR1 family.</text>
</comment>
<organism evidence="6 7">
    <name type="scientific">Gloeomargarita lithophora Alchichica-D10</name>
    <dbReference type="NCBI Taxonomy" id="1188229"/>
    <lineage>
        <taxon>Bacteria</taxon>
        <taxon>Bacillati</taxon>
        <taxon>Cyanobacteriota</taxon>
        <taxon>Cyanophyceae</taxon>
        <taxon>Gloeomargaritales</taxon>
        <taxon>Gloeomargaritaceae</taxon>
        <taxon>Gloeomargarita</taxon>
    </lineage>
</organism>
<keyword evidence="2 6" id="KW-0378">Hydrolase</keyword>
<evidence type="ECO:0000256" key="2">
    <source>
        <dbReference type="ARBA" id="ARBA00022801"/>
    </source>
</evidence>
<dbReference type="GO" id="GO:0046872">
    <property type="term" value="F:metal ion binding"/>
    <property type="evidence" value="ECO:0007669"/>
    <property type="project" value="UniProtKB-KW"/>
</dbReference>
<evidence type="ECO:0000313" key="6">
    <source>
        <dbReference type="EMBL" id="APB33429.1"/>
    </source>
</evidence>
<dbReference type="Gene3D" id="2.120.10.30">
    <property type="entry name" value="TolB, C-terminal domain"/>
    <property type="match status" value="1"/>
</dbReference>
<dbReference type="Pfam" id="PF08450">
    <property type="entry name" value="SGL"/>
    <property type="match status" value="1"/>
</dbReference>
<dbReference type="RefSeq" id="WP_216634862.1">
    <property type="nucleotide sequence ID" value="NZ_CP017675.1"/>
</dbReference>
<keyword evidence="7" id="KW-1185">Reference proteome</keyword>
<feature type="active site" description="Proton donor/acceptor" evidence="3">
    <location>
        <position position="279"/>
    </location>
</feature>
<dbReference type="EMBL" id="CP017675">
    <property type="protein sequence ID" value="APB33429.1"/>
    <property type="molecule type" value="Genomic_DNA"/>
</dbReference>
<accession>A0A1J0ABY2</accession>
<evidence type="ECO:0000256" key="4">
    <source>
        <dbReference type="PIRSR" id="PIRSR605511-2"/>
    </source>
</evidence>
<dbReference type="SUPFAM" id="SSF63829">
    <property type="entry name" value="Calcium-dependent phosphotriesterase"/>
    <property type="match status" value="1"/>
</dbReference>
<evidence type="ECO:0000256" key="1">
    <source>
        <dbReference type="ARBA" id="ARBA00008853"/>
    </source>
</evidence>
<proteinExistence type="inferred from homology"/>
<dbReference type="InterPro" id="IPR013658">
    <property type="entry name" value="SGL"/>
</dbReference>
<dbReference type="GO" id="GO:0004341">
    <property type="term" value="F:gluconolactonase activity"/>
    <property type="evidence" value="ECO:0007669"/>
    <property type="project" value="UniProtKB-EC"/>
</dbReference>
<dbReference type="PANTHER" id="PTHR47572">
    <property type="entry name" value="LIPOPROTEIN-RELATED"/>
    <property type="match status" value="1"/>
</dbReference>
<protein>
    <submittedName>
        <fullName evidence="6">Gluconolactonase</fullName>
        <ecNumber evidence="6">3.1.1.17</ecNumber>
    </submittedName>
</protein>
<evidence type="ECO:0000256" key="3">
    <source>
        <dbReference type="PIRSR" id="PIRSR605511-1"/>
    </source>
</evidence>
<comment type="cofactor">
    <cofactor evidence="4">
        <name>Zn(2+)</name>
        <dbReference type="ChEBI" id="CHEBI:29105"/>
    </cofactor>
    <text evidence="4">Binds 1 divalent metal cation per subunit.</text>
</comment>
<dbReference type="STRING" id="1188229.GlitD10_1109"/>
<keyword evidence="4" id="KW-0479">Metal-binding</keyword>
<dbReference type="Proteomes" id="UP000180235">
    <property type="component" value="Chromosome"/>
</dbReference>
<dbReference type="KEGG" id="glt:GlitD10_1109"/>
<dbReference type="EC" id="3.1.1.17" evidence="6"/>
<sequence>MSIMSLSFHPPSWCRRLGLLLLTGLVCLLLGTDAHSAPIPGQIVRLDPRLSALISPQAQLEPLATGLGWLEGPVWDKTQQALLFSDVKNNVIYRWRAGAGIAPYVYPSGYTGTEPFAGKEPGANGLTLDRQGRLVACEHGDRRISRREPNGEKITLADRYQGRRLNSPNDLVYASNGDLYFTDPPFGLPQAFADPLKELPFSGVYRLRPQGELTLLTDQMRSPNGIAFAPDEKTLYLTDVTPGQAAWLAYRVKPDGSLGEKRVLAEATPWQRTRKGGPDGLKIDTQGNIYGAGPSAVFIFAPDGTLLGRIETGVPTGNLAWGEDGHTLFITANTSLYRIRLLAKGNGY</sequence>